<dbReference type="PANTHER" id="PTHR21581:SF11">
    <property type="entry name" value="D-ALANYL-D-ALANINE CARBOXYPEPTIDASE DACA"/>
    <property type="match status" value="1"/>
</dbReference>
<evidence type="ECO:0000256" key="10">
    <source>
        <dbReference type="ARBA" id="ARBA00022984"/>
    </source>
</evidence>
<dbReference type="InterPro" id="IPR037167">
    <property type="entry name" value="Peptidase_S11_C_sf"/>
</dbReference>
<evidence type="ECO:0000256" key="6">
    <source>
        <dbReference type="ARBA" id="ARBA00022670"/>
    </source>
</evidence>
<feature type="active site" description="Acyl-ester intermediate" evidence="13">
    <location>
        <position position="66"/>
    </location>
</feature>
<evidence type="ECO:0000256" key="15">
    <source>
        <dbReference type="RuleBase" id="RU004016"/>
    </source>
</evidence>
<dbReference type="UniPathway" id="UPA00219"/>
<evidence type="ECO:0000256" key="2">
    <source>
        <dbReference type="ARBA" id="ARBA00004752"/>
    </source>
</evidence>
<evidence type="ECO:0000256" key="1">
    <source>
        <dbReference type="ARBA" id="ARBA00003217"/>
    </source>
</evidence>
<dbReference type="SUPFAM" id="SSF69189">
    <property type="entry name" value="Penicillin-binding protein associated domain"/>
    <property type="match status" value="1"/>
</dbReference>
<name>A0A0F5I260_BACTR</name>
<dbReference type="InterPro" id="IPR012338">
    <property type="entry name" value="Beta-lactam/transpept-like"/>
</dbReference>
<comment type="similarity">
    <text evidence="3 15">Belongs to the peptidase S11 family.</text>
</comment>
<comment type="pathway">
    <text evidence="2">Cell wall biogenesis; peptidoglycan biosynthesis.</text>
</comment>
<evidence type="ECO:0000256" key="13">
    <source>
        <dbReference type="PIRSR" id="PIRSR618044-1"/>
    </source>
</evidence>
<comment type="function">
    <text evidence="1">Removes C-terminal D-alanyl residues from sugar-peptide cell wall precursors.</text>
</comment>
<feature type="domain" description="Peptidase S11 D-Ala-D-Ala carboxypeptidase A C-terminal" evidence="16">
    <location>
        <begin position="311"/>
        <end position="422"/>
    </location>
</feature>
<dbReference type="InterPro" id="IPR015956">
    <property type="entry name" value="Peniciliin-bd_prot_C_sf"/>
</dbReference>
<reference evidence="17" key="1">
    <citation type="submission" date="2015-02" db="EMBL/GenBank/DDBJ databases">
        <title>Genome Assembly of Bacillaceae bacterium MTCC 8252.</title>
        <authorList>
            <person name="Verma A."/>
            <person name="Khatri I."/>
            <person name="Mual P."/>
            <person name="Subramanian S."/>
            <person name="Krishnamurthi S."/>
        </authorList>
    </citation>
    <scope>NUCLEOTIDE SEQUENCE [LARGE SCALE GENOMIC DNA]</scope>
    <source>
        <strain evidence="17">MTCC 8252</strain>
    </source>
</reference>
<evidence type="ECO:0000256" key="4">
    <source>
        <dbReference type="ARBA" id="ARBA00012448"/>
    </source>
</evidence>
<dbReference type="SMART" id="SM00936">
    <property type="entry name" value="PBP5_C"/>
    <property type="match status" value="1"/>
</dbReference>
<dbReference type="InterPro" id="IPR001967">
    <property type="entry name" value="Peptidase_S11_N"/>
</dbReference>
<dbReference type="EC" id="3.4.16.4" evidence="4"/>
<evidence type="ECO:0000256" key="7">
    <source>
        <dbReference type="ARBA" id="ARBA00022729"/>
    </source>
</evidence>
<comment type="catalytic activity">
    <reaction evidence="12">
        <text>Preferential cleavage: (Ac)2-L-Lys-D-Ala-|-D-Ala. Also transpeptidation of peptidyl-alanyl moieties that are N-acyl substituents of D-alanine.</text>
        <dbReference type="EC" id="3.4.16.4"/>
    </reaction>
</comment>
<dbReference type="STRING" id="1221996.QY95_02388"/>
<feature type="active site" description="Proton acceptor" evidence="13">
    <location>
        <position position="69"/>
    </location>
</feature>
<dbReference type="GO" id="GO:0008360">
    <property type="term" value="P:regulation of cell shape"/>
    <property type="evidence" value="ECO:0007669"/>
    <property type="project" value="UniProtKB-KW"/>
</dbReference>
<evidence type="ECO:0000256" key="12">
    <source>
        <dbReference type="ARBA" id="ARBA00034000"/>
    </source>
</evidence>
<keyword evidence="18" id="KW-1185">Reference proteome</keyword>
<dbReference type="InterPro" id="IPR012907">
    <property type="entry name" value="Peptidase_S11_C"/>
</dbReference>
<dbReference type="SUPFAM" id="SSF56601">
    <property type="entry name" value="beta-lactamase/transpeptidase-like"/>
    <property type="match status" value="1"/>
</dbReference>
<dbReference type="GO" id="GO:0009002">
    <property type="term" value="F:serine-type D-Ala-D-Ala carboxypeptidase activity"/>
    <property type="evidence" value="ECO:0007669"/>
    <property type="project" value="UniProtKB-EC"/>
</dbReference>
<dbReference type="Proteomes" id="UP000031563">
    <property type="component" value="Unassembled WGS sequence"/>
</dbReference>
<accession>A0A0F5I260</accession>
<evidence type="ECO:0000256" key="14">
    <source>
        <dbReference type="PIRSR" id="PIRSR618044-2"/>
    </source>
</evidence>
<evidence type="ECO:0000256" key="11">
    <source>
        <dbReference type="ARBA" id="ARBA00023316"/>
    </source>
</evidence>
<evidence type="ECO:0000259" key="16">
    <source>
        <dbReference type="SMART" id="SM00936"/>
    </source>
</evidence>
<dbReference type="GO" id="GO:0071555">
    <property type="term" value="P:cell wall organization"/>
    <property type="evidence" value="ECO:0007669"/>
    <property type="project" value="UniProtKB-KW"/>
</dbReference>
<gene>
    <name evidence="17" type="ORF">QY95_02388</name>
</gene>
<evidence type="ECO:0000313" key="17">
    <source>
        <dbReference type="EMBL" id="KKB39365.1"/>
    </source>
</evidence>
<dbReference type="GO" id="GO:0009252">
    <property type="term" value="P:peptidoglycan biosynthetic process"/>
    <property type="evidence" value="ECO:0007669"/>
    <property type="project" value="UniProtKB-UniPathway"/>
</dbReference>
<evidence type="ECO:0000256" key="3">
    <source>
        <dbReference type="ARBA" id="ARBA00007164"/>
    </source>
</evidence>
<dbReference type="PANTHER" id="PTHR21581">
    <property type="entry name" value="D-ALANYL-D-ALANINE CARBOXYPEPTIDASE"/>
    <property type="match status" value="1"/>
</dbReference>
<evidence type="ECO:0000256" key="5">
    <source>
        <dbReference type="ARBA" id="ARBA00022645"/>
    </source>
</evidence>
<keyword evidence="10" id="KW-0573">Peptidoglycan synthesis</keyword>
<keyword evidence="6" id="KW-0645">Protease</keyword>
<dbReference type="EMBL" id="JWIR02000042">
    <property type="protein sequence ID" value="KKB39365.1"/>
    <property type="molecule type" value="Genomic_DNA"/>
</dbReference>
<sequence length="452" mass="50269">MRNRRMRKYIAFMFSLLLAVSVLVQPVSAQAEEPLQVHAKAAMLIDADTGQVLYEKNADEQLGIASMVKMMTEYLLLEAIGEKKLSWDDEYTVSEYVAQVSKDTNLSNVPLRLGETYNVRELYDAMAIYSANGATIALAEMIAGTEQKFVQLMKEKAKELGLTNYTFVNSSGLSKEDLKGMHPSSNASQDDNLMSARDTAKLAYKLLKDYPEVLETASIPQKIFREGTVDHTEMKNWNWMLPSLVYGYEGMTGLKTGSTDFAGYCFTGTAERNGQKLIAVVLDATDANGKGSYEARFVETEKLLNYGFNQFDRQEVIKEGETVKGFETVEVSKGKEKEVAIQAGESLVIYTPKAEKTNFKKSLSLKGSEKEEDENPTAPLKKGEVVGFLQVTPEKGTEINYLTAEEKKQAEVSMKAAEPMEKANWFVLSMRAVGSFFSGIWTAAADMVTGWF</sequence>
<dbReference type="PRINTS" id="PR00725">
    <property type="entry name" value="DADACBPTASE1"/>
</dbReference>
<dbReference type="Gene3D" id="2.60.410.10">
    <property type="entry name" value="D-Ala-D-Ala carboxypeptidase, C-terminal domain"/>
    <property type="match status" value="1"/>
</dbReference>
<proteinExistence type="inferred from homology"/>
<organism evidence="17 18">
    <name type="scientific">Bacillus thermotolerans</name>
    <name type="common">Quasibacillus thermotolerans</name>
    <dbReference type="NCBI Taxonomy" id="1221996"/>
    <lineage>
        <taxon>Bacteria</taxon>
        <taxon>Bacillati</taxon>
        <taxon>Bacillota</taxon>
        <taxon>Bacilli</taxon>
        <taxon>Bacillales</taxon>
        <taxon>Bacillaceae</taxon>
        <taxon>Bacillus</taxon>
    </lineage>
</organism>
<dbReference type="Pfam" id="PF00768">
    <property type="entry name" value="Peptidase_S11"/>
    <property type="match status" value="1"/>
</dbReference>
<dbReference type="GO" id="GO:0006508">
    <property type="term" value="P:proteolysis"/>
    <property type="evidence" value="ECO:0007669"/>
    <property type="project" value="UniProtKB-KW"/>
</dbReference>
<feature type="active site" evidence="13">
    <location>
        <position position="130"/>
    </location>
</feature>
<keyword evidence="9" id="KW-0133">Cell shape</keyword>
<comment type="caution">
    <text evidence="17">The sequence shown here is derived from an EMBL/GenBank/DDBJ whole genome shotgun (WGS) entry which is preliminary data.</text>
</comment>
<evidence type="ECO:0000256" key="8">
    <source>
        <dbReference type="ARBA" id="ARBA00022801"/>
    </source>
</evidence>
<keyword evidence="7" id="KW-0732">Signal</keyword>
<keyword evidence="5 17" id="KW-0121">Carboxypeptidase</keyword>
<feature type="binding site" evidence="14">
    <location>
        <position position="255"/>
    </location>
    <ligand>
        <name>substrate</name>
    </ligand>
</feature>
<dbReference type="Gene3D" id="3.40.710.10">
    <property type="entry name" value="DD-peptidase/beta-lactamase superfamily"/>
    <property type="match status" value="1"/>
</dbReference>
<dbReference type="Pfam" id="PF07943">
    <property type="entry name" value="PBP5_C"/>
    <property type="match status" value="1"/>
</dbReference>
<evidence type="ECO:0000256" key="9">
    <source>
        <dbReference type="ARBA" id="ARBA00022960"/>
    </source>
</evidence>
<keyword evidence="8" id="KW-0378">Hydrolase</keyword>
<dbReference type="AlphaFoldDB" id="A0A0F5I260"/>
<dbReference type="InterPro" id="IPR018044">
    <property type="entry name" value="Peptidase_S11"/>
</dbReference>
<keyword evidence="11" id="KW-0961">Cell wall biogenesis/degradation</keyword>
<protein>
    <recommendedName>
        <fullName evidence="4">serine-type D-Ala-D-Ala carboxypeptidase</fullName>
        <ecNumber evidence="4">3.4.16.4</ecNumber>
    </recommendedName>
</protein>
<evidence type="ECO:0000313" key="18">
    <source>
        <dbReference type="Proteomes" id="UP000031563"/>
    </source>
</evidence>